<feature type="region of interest" description="Disordered" evidence="1">
    <location>
        <begin position="1"/>
        <end position="37"/>
    </location>
</feature>
<sequence length="351" mass="38999">MTTDERTPLLHGAPSQPALADESAHQQTEPVPSTPTHFTLPKLTRRTITLTTLTLLLLTFLVSFPILYFVYIPSRLQQGANAGTPDITLLSIHSLLPSSIDVRIKAKVHNSDIPPVDVIMEPCLYNVRANKKGEREASVNVASLQFPGLVTKKGEQDAFLDFRSSMEVLNRTFVREALDGLVEGRDREVKVFEVEANPVMRIPHLGSWVIQMLNRVVVDPANTTTPDPTPFNATLDSYSYTLEPLPSGLSLIRVLATNSFTNPYPVILHPQNFSLHFSIHYEEERILNVTIPSESMRLDLGRNVGRNVSAESVPEGTMKLMKLVGEYAEGKNSTVVIKDIGMGYEQGREKL</sequence>
<name>A0AAD5S5E0_9FUNG</name>
<keyword evidence="2" id="KW-0812">Transmembrane</keyword>
<dbReference type="Proteomes" id="UP001212841">
    <property type="component" value="Unassembled WGS sequence"/>
</dbReference>
<feature type="transmembrane region" description="Helical" evidence="2">
    <location>
        <begin position="48"/>
        <end position="71"/>
    </location>
</feature>
<organism evidence="3 4">
    <name type="scientific">Rhizophlyctis rosea</name>
    <dbReference type="NCBI Taxonomy" id="64517"/>
    <lineage>
        <taxon>Eukaryota</taxon>
        <taxon>Fungi</taxon>
        <taxon>Fungi incertae sedis</taxon>
        <taxon>Chytridiomycota</taxon>
        <taxon>Chytridiomycota incertae sedis</taxon>
        <taxon>Chytridiomycetes</taxon>
        <taxon>Rhizophlyctidales</taxon>
        <taxon>Rhizophlyctidaceae</taxon>
        <taxon>Rhizophlyctis</taxon>
    </lineage>
</organism>
<gene>
    <name evidence="3" type="ORF">HK097_002000</name>
</gene>
<reference evidence="3" key="1">
    <citation type="submission" date="2020-05" db="EMBL/GenBank/DDBJ databases">
        <title>Phylogenomic resolution of chytrid fungi.</title>
        <authorList>
            <person name="Stajich J.E."/>
            <person name="Amses K."/>
            <person name="Simmons R."/>
            <person name="Seto K."/>
            <person name="Myers J."/>
            <person name="Bonds A."/>
            <person name="Quandt C.A."/>
            <person name="Barry K."/>
            <person name="Liu P."/>
            <person name="Grigoriev I."/>
            <person name="Longcore J.E."/>
            <person name="James T.Y."/>
        </authorList>
    </citation>
    <scope>NUCLEOTIDE SEQUENCE</scope>
    <source>
        <strain evidence="3">JEL0318</strain>
    </source>
</reference>
<evidence type="ECO:0000256" key="2">
    <source>
        <dbReference type="SAM" id="Phobius"/>
    </source>
</evidence>
<dbReference type="EMBL" id="JADGJD010001413">
    <property type="protein sequence ID" value="KAJ3042514.1"/>
    <property type="molecule type" value="Genomic_DNA"/>
</dbReference>
<feature type="compositionally biased region" description="Polar residues" evidence="1">
    <location>
        <begin position="25"/>
        <end position="37"/>
    </location>
</feature>
<accession>A0AAD5S5E0</accession>
<dbReference type="AlphaFoldDB" id="A0AAD5S5E0"/>
<keyword evidence="2" id="KW-0472">Membrane</keyword>
<keyword evidence="2" id="KW-1133">Transmembrane helix</keyword>
<feature type="non-terminal residue" evidence="3">
    <location>
        <position position="351"/>
    </location>
</feature>
<proteinExistence type="predicted"/>
<comment type="caution">
    <text evidence="3">The sequence shown here is derived from an EMBL/GenBank/DDBJ whole genome shotgun (WGS) entry which is preliminary data.</text>
</comment>
<evidence type="ECO:0000256" key="1">
    <source>
        <dbReference type="SAM" id="MobiDB-lite"/>
    </source>
</evidence>
<evidence type="ECO:0000313" key="3">
    <source>
        <dbReference type="EMBL" id="KAJ3042514.1"/>
    </source>
</evidence>
<evidence type="ECO:0000313" key="4">
    <source>
        <dbReference type="Proteomes" id="UP001212841"/>
    </source>
</evidence>
<keyword evidence="4" id="KW-1185">Reference proteome</keyword>
<protein>
    <submittedName>
        <fullName evidence="3">Uncharacterized protein</fullName>
    </submittedName>
</protein>